<proteinExistence type="inferred from homology"/>
<dbReference type="InterPro" id="IPR013955">
    <property type="entry name" value="Rep_factor-A_C"/>
</dbReference>
<protein>
    <recommendedName>
        <fullName evidence="6">Replication factor A C-terminal domain-containing protein</fullName>
    </recommendedName>
</protein>
<keyword evidence="3" id="KW-0863">Zinc-finger</keyword>
<dbReference type="Pfam" id="PF08646">
    <property type="entry name" value="Rep_fac-A_C"/>
    <property type="match status" value="1"/>
</dbReference>
<dbReference type="GO" id="GO:0008270">
    <property type="term" value="F:zinc ion binding"/>
    <property type="evidence" value="ECO:0007669"/>
    <property type="project" value="UniProtKB-KW"/>
</dbReference>
<dbReference type="Proteomes" id="UP000000226">
    <property type="component" value="Chromosome 7"/>
</dbReference>
<accession>V7BDZ8</accession>
<reference evidence="8" key="1">
    <citation type="journal article" date="2014" name="Nat. Genet.">
        <title>A reference genome for common bean and genome-wide analysis of dual domestications.</title>
        <authorList>
            <person name="Schmutz J."/>
            <person name="McClean P.E."/>
            <person name="Mamidi S."/>
            <person name="Wu G.A."/>
            <person name="Cannon S.B."/>
            <person name="Grimwood J."/>
            <person name="Jenkins J."/>
            <person name="Shu S."/>
            <person name="Song Q."/>
            <person name="Chavarro C."/>
            <person name="Torres-Torres M."/>
            <person name="Geffroy V."/>
            <person name="Moghaddam S.M."/>
            <person name="Gao D."/>
            <person name="Abernathy B."/>
            <person name="Barry K."/>
            <person name="Blair M."/>
            <person name="Brick M.A."/>
            <person name="Chovatia M."/>
            <person name="Gepts P."/>
            <person name="Goodstein D.M."/>
            <person name="Gonzales M."/>
            <person name="Hellsten U."/>
            <person name="Hyten D.L."/>
            <person name="Jia G."/>
            <person name="Kelly J.D."/>
            <person name="Kudrna D."/>
            <person name="Lee R."/>
            <person name="Richard M.M."/>
            <person name="Miklas P.N."/>
            <person name="Osorno J.M."/>
            <person name="Rodrigues J."/>
            <person name="Thareau V."/>
            <person name="Urrea C.A."/>
            <person name="Wang M."/>
            <person name="Yu Y."/>
            <person name="Zhang M."/>
            <person name="Wing R.A."/>
            <person name="Cregan P.B."/>
            <person name="Rokhsar D.S."/>
            <person name="Jackson S.A."/>
        </authorList>
    </citation>
    <scope>NUCLEOTIDE SEQUENCE [LARGE SCALE GENOMIC DNA]</scope>
    <source>
        <strain evidence="8">cv. G19833</strain>
    </source>
</reference>
<evidence type="ECO:0000256" key="5">
    <source>
        <dbReference type="ARBA" id="ARBA00023125"/>
    </source>
</evidence>
<dbReference type="GO" id="GO:0003677">
    <property type="term" value="F:DNA binding"/>
    <property type="evidence" value="ECO:0007669"/>
    <property type="project" value="UniProtKB-KW"/>
</dbReference>
<name>V7BDZ8_PHAVU</name>
<dbReference type="CDD" id="cd04476">
    <property type="entry name" value="RPA1_DBD_C"/>
    <property type="match status" value="1"/>
</dbReference>
<keyword evidence="5" id="KW-0238">DNA-binding</keyword>
<keyword evidence="8" id="KW-1185">Reference proteome</keyword>
<keyword evidence="2" id="KW-0479">Metal-binding</keyword>
<evidence type="ECO:0000256" key="1">
    <source>
        <dbReference type="ARBA" id="ARBA00005690"/>
    </source>
</evidence>
<keyword evidence="4" id="KW-0862">Zinc</keyword>
<evidence type="ECO:0000256" key="3">
    <source>
        <dbReference type="ARBA" id="ARBA00022771"/>
    </source>
</evidence>
<organism evidence="7 8">
    <name type="scientific">Phaseolus vulgaris</name>
    <name type="common">Kidney bean</name>
    <name type="synonym">French bean</name>
    <dbReference type="NCBI Taxonomy" id="3885"/>
    <lineage>
        <taxon>Eukaryota</taxon>
        <taxon>Viridiplantae</taxon>
        <taxon>Streptophyta</taxon>
        <taxon>Embryophyta</taxon>
        <taxon>Tracheophyta</taxon>
        <taxon>Spermatophyta</taxon>
        <taxon>Magnoliopsida</taxon>
        <taxon>eudicotyledons</taxon>
        <taxon>Gunneridae</taxon>
        <taxon>Pentapetalae</taxon>
        <taxon>rosids</taxon>
        <taxon>fabids</taxon>
        <taxon>Fabales</taxon>
        <taxon>Fabaceae</taxon>
        <taxon>Papilionoideae</taxon>
        <taxon>50 kb inversion clade</taxon>
        <taxon>NPAAA clade</taxon>
        <taxon>indigoferoid/millettioid clade</taxon>
        <taxon>Phaseoleae</taxon>
        <taxon>Phaseolus</taxon>
    </lineage>
</organism>
<dbReference type="EMBL" id="CM002294">
    <property type="protein sequence ID" value="ESW16057.1"/>
    <property type="molecule type" value="Genomic_DNA"/>
</dbReference>
<dbReference type="InterPro" id="IPR012340">
    <property type="entry name" value="NA-bd_OB-fold"/>
</dbReference>
<gene>
    <name evidence="7" type="ORF">PHAVU_007G125300g</name>
</gene>
<evidence type="ECO:0000256" key="2">
    <source>
        <dbReference type="ARBA" id="ARBA00022723"/>
    </source>
</evidence>
<evidence type="ECO:0000313" key="7">
    <source>
        <dbReference type="EMBL" id="ESW16057.1"/>
    </source>
</evidence>
<dbReference type="eggNOG" id="KOG0851">
    <property type="taxonomic scope" value="Eukaryota"/>
</dbReference>
<dbReference type="PANTHER" id="PTHR47165:SF4">
    <property type="entry name" value="OS03G0429900 PROTEIN"/>
    <property type="match status" value="1"/>
</dbReference>
<dbReference type="SUPFAM" id="SSF50249">
    <property type="entry name" value="Nucleic acid-binding proteins"/>
    <property type="match status" value="1"/>
</dbReference>
<dbReference type="Gene3D" id="2.40.50.140">
    <property type="entry name" value="Nucleic acid-binding proteins"/>
    <property type="match status" value="1"/>
</dbReference>
<feature type="domain" description="Replication factor A C-terminal" evidence="6">
    <location>
        <begin position="151"/>
        <end position="261"/>
    </location>
</feature>
<sequence>MGPRRREYLHVYDSHARIETPFSQVPVLFTTFRVPYAVLGDVGRYTNYVDELNVFVSSGEVQNVVVSIEFSKVYIQNCIDCTKVQFNLNTEAALALKKRMSSSSELPSQGLSQLFEASKHSLEVEFLQLTPRNTIGGLKDYIEVNRFIILGTIKHVVDDDDWWYTACVCNKAVYPDSKMFFCEKCNKHVMKVSLKYKIKLRVVDEPNSTTFILFDREANSLSNKSCAKIFESHDKIYNLSKEFSDLLDKSFLFKVDSRNDQGIRLEQSFRVKKVCFENQIIQTFIEGRIFILIIWFLRDVTILTVSVDKQNSRNTRMKRRNILAQKSMNNKQKVSSTINEGESEKFSQLISVKTCPP</sequence>
<dbReference type="OrthoDB" id="1103146at2759"/>
<evidence type="ECO:0000313" key="8">
    <source>
        <dbReference type="Proteomes" id="UP000000226"/>
    </source>
</evidence>
<dbReference type="Gramene" id="ESW16057">
    <property type="protein sequence ID" value="ESW16057"/>
    <property type="gene ID" value="PHAVU_007G125300g"/>
</dbReference>
<comment type="similarity">
    <text evidence="1">Belongs to the replication factor A protein 1 family.</text>
</comment>
<dbReference type="AlphaFoldDB" id="V7BDZ8"/>
<dbReference type="PANTHER" id="PTHR47165">
    <property type="entry name" value="OS03G0429900 PROTEIN"/>
    <property type="match status" value="1"/>
</dbReference>
<dbReference type="InterPro" id="IPR047192">
    <property type="entry name" value="Euk_RPA1_DBD_C"/>
</dbReference>
<evidence type="ECO:0000259" key="6">
    <source>
        <dbReference type="Pfam" id="PF08646"/>
    </source>
</evidence>
<evidence type="ECO:0000256" key="4">
    <source>
        <dbReference type="ARBA" id="ARBA00022833"/>
    </source>
</evidence>